<dbReference type="Proteomes" id="UP001500902">
    <property type="component" value="Unassembled WGS sequence"/>
</dbReference>
<dbReference type="InterPro" id="IPR036938">
    <property type="entry name" value="PAP2/HPO_sf"/>
</dbReference>
<keyword evidence="1" id="KW-1133">Transmembrane helix</keyword>
<feature type="transmembrane region" description="Helical" evidence="1">
    <location>
        <begin position="247"/>
        <end position="268"/>
    </location>
</feature>
<evidence type="ECO:0000256" key="1">
    <source>
        <dbReference type="SAM" id="Phobius"/>
    </source>
</evidence>
<dbReference type="Pfam" id="PF01569">
    <property type="entry name" value="PAP2"/>
    <property type="match status" value="1"/>
</dbReference>
<sequence length="345" mass="37463">MRWWEIWHRRGSCGPIYDVDLLDDLHRAELAPIIWLQGLPDAVRPVMELVSVLGTDTFFLLCLPVLYWCVNPALGLRLGLTVLLAAGTNAIGKLAAHQPRPYWIEPGIRPLSVEGAFGLPSGHAQIGTAAFGRLAAVVARPWAWWTAGALVALVCLSRVYLGVHFISDVVVGVLLGLVVLALVSRFERPATRWWRRRPLWAQLAMSVALSGALIGAAALANVPYAGWTPPLSWRFAGAIDPQRLDTVVTLAGVLLGMLAGASVMDRLGWFDAGGPLGQRAARWALGTAVAALIWYAEREVLPQTEAATFVAYAVLALWVQVGAPVLFIRLGLMSRVERRSRAAVH</sequence>
<dbReference type="Gene3D" id="1.20.144.10">
    <property type="entry name" value="Phosphatidic acid phosphatase type 2/haloperoxidase"/>
    <property type="match status" value="1"/>
</dbReference>
<organism evidence="3 4">
    <name type="scientific">Nonomuraea antimicrobica</name>
    <dbReference type="NCBI Taxonomy" id="561173"/>
    <lineage>
        <taxon>Bacteria</taxon>
        <taxon>Bacillati</taxon>
        <taxon>Actinomycetota</taxon>
        <taxon>Actinomycetes</taxon>
        <taxon>Streptosporangiales</taxon>
        <taxon>Streptosporangiaceae</taxon>
        <taxon>Nonomuraea</taxon>
    </lineage>
</organism>
<dbReference type="PANTHER" id="PTHR14969">
    <property type="entry name" value="SPHINGOSINE-1-PHOSPHATE PHOSPHOHYDROLASE"/>
    <property type="match status" value="1"/>
</dbReference>
<name>A0ABP7D2C6_9ACTN</name>
<feature type="transmembrane region" description="Helical" evidence="1">
    <location>
        <begin position="309"/>
        <end position="332"/>
    </location>
</feature>
<keyword evidence="4" id="KW-1185">Reference proteome</keyword>
<evidence type="ECO:0000313" key="4">
    <source>
        <dbReference type="Proteomes" id="UP001500902"/>
    </source>
</evidence>
<feature type="transmembrane region" description="Helical" evidence="1">
    <location>
        <begin position="280"/>
        <end position="297"/>
    </location>
</feature>
<feature type="domain" description="Phosphatidic acid phosphatase type 2/haloperoxidase" evidence="2">
    <location>
        <begin position="73"/>
        <end position="184"/>
    </location>
</feature>
<dbReference type="PANTHER" id="PTHR14969:SF13">
    <property type="entry name" value="AT30094P"/>
    <property type="match status" value="1"/>
</dbReference>
<feature type="transmembrane region" description="Helical" evidence="1">
    <location>
        <begin position="203"/>
        <end position="227"/>
    </location>
</feature>
<keyword evidence="1" id="KW-0472">Membrane</keyword>
<proteinExistence type="predicted"/>
<dbReference type="SMART" id="SM00014">
    <property type="entry name" value="acidPPc"/>
    <property type="match status" value="1"/>
</dbReference>
<feature type="transmembrane region" description="Helical" evidence="1">
    <location>
        <begin position="142"/>
        <end position="159"/>
    </location>
</feature>
<comment type="caution">
    <text evidence="3">The sequence shown here is derived from an EMBL/GenBank/DDBJ whole genome shotgun (WGS) entry which is preliminary data.</text>
</comment>
<gene>
    <name evidence="3" type="ORF">GCM10022224_077320</name>
</gene>
<evidence type="ECO:0000259" key="2">
    <source>
        <dbReference type="SMART" id="SM00014"/>
    </source>
</evidence>
<dbReference type="EMBL" id="BAAAZP010000160">
    <property type="protein sequence ID" value="GAA3699874.1"/>
    <property type="molecule type" value="Genomic_DNA"/>
</dbReference>
<dbReference type="SUPFAM" id="SSF48317">
    <property type="entry name" value="Acid phosphatase/Vanadium-dependent haloperoxidase"/>
    <property type="match status" value="1"/>
</dbReference>
<protein>
    <recommendedName>
        <fullName evidence="2">Phosphatidic acid phosphatase type 2/haloperoxidase domain-containing protein</fullName>
    </recommendedName>
</protein>
<reference evidence="4" key="1">
    <citation type="journal article" date="2019" name="Int. J. Syst. Evol. Microbiol.">
        <title>The Global Catalogue of Microorganisms (GCM) 10K type strain sequencing project: providing services to taxonomists for standard genome sequencing and annotation.</title>
        <authorList>
            <consortium name="The Broad Institute Genomics Platform"/>
            <consortium name="The Broad Institute Genome Sequencing Center for Infectious Disease"/>
            <person name="Wu L."/>
            <person name="Ma J."/>
        </authorList>
    </citation>
    <scope>NUCLEOTIDE SEQUENCE [LARGE SCALE GENOMIC DNA]</scope>
    <source>
        <strain evidence="4">JCM 16904</strain>
    </source>
</reference>
<dbReference type="InterPro" id="IPR000326">
    <property type="entry name" value="PAP2/HPO"/>
</dbReference>
<feature type="transmembrane region" description="Helical" evidence="1">
    <location>
        <begin position="165"/>
        <end position="183"/>
    </location>
</feature>
<keyword evidence="1" id="KW-0812">Transmembrane</keyword>
<evidence type="ECO:0000313" key="3">
    <source>
        <dbReference type="EMBL" id="GAA3699874.1"/>
    </source>
</evidence>
<accession>A0ABP7D2C6</accession>